<evidence type="ECO:0000256" key="1">
    <source>
        <dbReference type="SAM" id="MobiDB-lite"/>
    </source>
</evidence>
<evidence type="ECO:0000313" key="2">
    <source>
        <dbReference type="EMBL" id="KAG0514421.1"/>
    </source>
</evidence>
<organism evidence="2 3">
    <name type="scientific">Sorghum bicolor</name>
    <name type="common">Sorghum</name>
    <name type="synonym">Sorghum vulgare</name>
    <dbReference type="NCBI Taxonomy" id="4558"/>
    <lineage>
        <taxon>Eukaryota</taxon>
        <taxon>Viridiplantae</taxon>
        <taxon>Streptophyta</taxon>
        <taxon>Embryophyta</taxon>
        <taxon>Tracheophyta</taxon>
        <taxon>Spermatophyta</taxon>
        <taxon>Magnoliopsida</taxon>
        <taxon>Liliopsida</taxon>
        <taxon>Poales</taxon>
        <taxon>Poaceae</taxon>
        <taxon>PACMAD clade</taxon>
        <taxon>Panicoideae</taxon>
        <taxon>Andropogonodae</taxon>
        <taxon>Andropogoneae</taxon>
        <taxon>Sorghinae</taxon>
        <taxon>Sorghum</taxon>
    </lineage>
</organism>
<evidence type="ECO:0000313" key="3">
    <source>
        <dbReference type="Proteomes" id="UP000807115"/>
    </source>
</evidence>
<reference evidence="2" key="2">
    <citation type="submission" date="2020-10" db="EMBL/GenBank/DDBJ databases">
        <authorList>
            <person name="Cooper E.A."/>
            <person name="Brenton Z.W."/>
            <person name="Flinn B.S."/>
            <person name="Jenkins J."/>
            <person name="Shu S."/>
            <person name="Flowers D."/>
            <person name="Luo F."/>
            <person name="Wang Y."/>
            <person name="Xia P."/>
            <person name="Barry K."/>
            <person name="Daum C."/>
            <person name="Lipzen A."/>
            <person name="Yoshinaga Y."/>
            <person name="Schmutz J."/>
            <person name="Saski C."/>
            <person name="Vermerris W."/>
            <person name="Kresovich S."/>
        </authorList>
    </citation>
    <scope>NUCLEOTIDE SEQUENCE</scope>
</reference>
<comment type="caution">
    <text evidence="2">The sequence shown here is derived from an EMBL/GenBank/DDBJ whole genome shotgun (WGS) entry which is preliminary data.</text>
</comment>
<name>A0A921U1D9_SORBI</name>
<dbReference type="AlphaFoldDB" id="A0A921U1D9"/>
<protein>
    <submittedName>
        <fullName evidence="2">Uncharacterized protein</fullName>
    </submittedName>
</protein>
<accession>A0A921U1D9</accession>
<dbReference type="EMBL" id="CM027689">
    <property type="protein sequence ID" value="KAG0514421.1"/>
    <property type="molecule type" value="Genomic_DNA"/>
</dbReference>
<reference evidence="2" key="1">
    <citation type="journal article" date="2019" name="BMC Genomics">
        <title>A new reference genome for Sorghum bicolor reveals high levels of sequence similarity between sweet and grain genotypes: implications for the genetics of sugar metabolism.</title>
        <authorList>
            <person name="Cooper E.A."/>
            <person name="Brenton Z.W."/>
            <person name="Flinn B.S."/>
            <person name="Jenkins J."/>
            <person name="Shu S."/>
            <person name="Flowers D."/>
            <person name="Luo F."/>
            <person name="Wang Y."/>
            <person name="Xia P."/>
            <person name="Barry K."/>
            <person name="Daum C."/>
            <person name="Lipzen A."/>
            <person name="Yoshinaga Y."/>
            <person name="Schmutz J."/>
            <person name="Saski C."/>
            <person name="Vermerris W."/>
            <person name="Kresovich S."/>
        </authorList>
    </citation>
    <scope>NUCLEOTIDE SEQUENCE</scope>
</reference>
<sequence>MMIFDGDDGFHGGPTGARRRGGVCALGAGPGHGRSLERLPEAELGLRLRGRYCHAMMASAPGRSLVRRHHDKPPVLPMILSSHGLGLASIHQSGASNPMTT</sequence>
<proteinExistence type="predicted"/>
<feature type="region of interest" description="Disordered" evidence="1">
    <location>
        <begin position="1"/>
        <end position="20"/>
    </location>
</feature>
<dbReference type="Proteomes" id="UP000807115">
    <property type="component" value="Chromosome 10"/>
</dbReference>
<gene>
    <name evidence="2" type="ORF">BDA96_10G190000</name>
</gene>